<name>A0ACC0NI77_RHOML</name>
<gene>
    <name evidence="1" type="ORF">RHMOL_Rhmol06G0287300</name>
</gene>
<protein>
    <submittedName>
        <fullName evidence="1">Uncharacterized protein</fullName>
    </submittedName>
</protein>
<organism evidence="1 2">
    <name type="scientific">Rhododendron molle</name>
    <name type="common">Chinese azalea</name>
    <name type="synonym">Azalea mollis</name>
    <dbReference type="NCBI Taxonomy" id="49168"/>
    <lineage>
        <taxon>Eukaryota</taxon>
        <taxon>Viridiplantae</taxon>
        <taxon>Streptophyta</taxon>
        <taxon>Embryophyta</taxon>
        <taxon>Tracheophyta</taxon>
        <taxon>Spermatophyta</taxon>
        <taxon>Magnoliopsida</taxon>
        <taxon>eudicotyledons</taxon>
        <taxon>Gunneridae</taxon>
        <taxon>Pentapetalae</taxon>
        <taxon>asterids</taxon>
        <taxon>Ericales</taxon>
        <taxon>Ericaceae</taxon>
        <taxon>Ericoideae</taxon>
        <taxon>Rhodoreae</taxon>
        <taxon>Rhododendron</taxon>
    </lineage>
</organism>
<proteinExistence type="predicted"/>
<reference evidence="1" key="1">
    <citation type="submission" date="2022-02" db="EMBL/GenBank/DDBJ databases">
        <title>Plant Genome Project.</title>
        <authorList>
            <person name="Zhang R.-G."/>
        </authorList>
    </citation>
    <scope>NUCLEOTIDE SEQUENCE</scope>
    <source>
        <strain evidence="1">AT1</strain>
    </source>
</reference>
<comment type="caution">
    <text evidence="1">The sequence shown here is derived from an EMBL/GenBank/DDBJ whole genome shotgun (WGS) entry which is preliminary data.</text>
</comment>
<sequence>MSDCDFMDHFLEAVKGSRASWVWLSILHGRKTLAKGLRWQVQWGNQIKFWEDKWIPSLPQFKVTTQKPVGCGIEWVVDVIDKERGCWNKERLNLMVSAEDFQAITSIPISLFFREDDLVWHFSSTGVYSVKSGYRVAFQDLVPPSSTPSSSFVPDKNMWATIWKLDVPHKMRHFWWRACSNSLATKENLVRRRCGVSKACPICGEAEESIEHLVFACQWVGAVWFGCNVQLNLNQRTSSSLQRWTSQVVENLKGEELSVNANDDSKVFVTKL</sequence>
<dbReference type="Proteomes" id="UP001062846">
    <property type="component" value="Chromosome 6"/>
</dbReference>
<evidence type="ECO:0000313" key="2">
    <source>
        <dbReference type="Proteomes" id="UP001062846"/>
    </source>
</evidence>
<accession>A0ACC0NI77</accession>
<dbReference type="EMBL" id="CM046393">
    <property type="protein sequence ID" value="KAI8552706.1"/>
    <property type="molecule type" value="Genomic_DNA"/>
</dbReference>
<evidence type="ECO:0000313" key="1">
    <source>
        <dbReference type="EMBL" id="KAI8552706.1"/>
    </source>
</evidence>
<keyword evidence="2" id="KW-1185">Reference proteome</keyword>